<evidence type="ECO:0000256" key="1">
    <source>
        <dbReference type="SAM" id="Phobius"/>
    </source>
</evidence>
<feature type="transmembrane region" description="Helical" evidence="1">
    <location>
        <begin position="12"/>
        <end position="30"/>
    </location>
</feature>
<protein>
    <submittedName>
        <fullName evidence="2">Uncharacterized protein</fullName>
    </submittedName>
</protein>
<accession>A0A3L9DSS6</accession>
<dbReference type="AlphaFoldDB" id="A0A3L9DSS6"/>
<organism evidence="2 3">
    <name type="scientific">Streptococcus hillyeri</name>
    <dbReference type="NCBI Taxonomy" id="2282420"/>
    <lineage>
        <taxon>Bacteria</taxon>
        <taxon>Bacillati</taxon>
        <taxon>Bacillota</taxon>
        <taxon>Bacilli</taxon>
        <taxon>Lactobacillales</taxon>
        <taxon>Streptococcaceae</taxon>
        <taxon>Streptococcus</taxon>
    </lineage>
</organism>
<evidence type="ECO:0000313" key="3">
    <source>
        <dbReference type="Proteomes" id="UP000279194"/>
    </source>
</evidence>
<evidence type="ECO:0000313" key="2">
    <source>
        <dbReference type="EMBL" id="RLY04391.1"/>
    </source>
</evidence>
<keyword evidence="1" id="KW-1133">Transmembrane helix</keyword>
<sequence>MKPLQKFSGLTIYIILTLISLLYTGLLFLLDSPYGIFDLSLVIILAFISYISFQKIDWRQSPRIEVILCILGILSYSFPPLFSLILFENTPLFSGIGLIFPYILSGYIYIKAFHY</sequence>
<gene>
    <name evidence="2" type="ORF">EAF07_02820</name>
</gene>
<name>A0A3L9DSS6_9STRE</name>
<keyword evidence="1" id="KW-0812">Transmembrane</keyword>
<proteinExistence type="predicted"/>
<dbReference type="Proteomes" id="UP000279194">
    <property type="component" value="Unassembled WGS sequence"/>
</dbReference>
<feature type="transmembrane region" description="Helical" evidence="1">
    <location>
        <begin position="36"/>
        <end position="53"/>
    </location>
</feature>
<reference evidence="2 3" key="1">
    <citation type="submission" date="2018-10" db="EMBL/GenBank/DDBJ databases">
        <title>Streptococcus hillyeri sp. nov., isolated from equine tracheal sample.</title>
        <authorList>
            <person name="Macfadyen A.C."/>
            <person name="Waller A."/>
            <person name="Paterson G.K."/>
        </authorList>
    </citation>
    <scope>NUCLEOTIDE SEQUENCE [LARGE SCALE GENOMIC DNA]</scope>
    <source>
        <strain evidence="2 3">28462</strain>
    </source>
</reference>
<comment type="caution">
    <text evidence="2">The sequence shown here is derived from an EMBL/GenBank/DDBJ whole genome shotgun (WGS) entry which is preliminary data.</text>
</comment>
<feature type="transmembrane region" description="Helical" evidence="1">
    <location>
        <begin position="65"/>
        <end position="86"/>
    </location>
</feature>
<feature type="transmembrane region" description="Helical" evidence="1">
    <location>
        <begin position="92"/>
        <end position="110"/>
    </location>
</feature>
<dbReference type="EMBL" id="RCVM01000003">
    <property type="protein sequence ID" value="RLY04391.1"/>
    <property type="molecule type" value="Genomic_DNA"/>
</dbReference>
<keyword evidence="3" id="KW-1185">Reference proteome</keyword>
<keyword evidence="1" id="KW-0472">Membrane</keyword>